<evidence type="ECO:0000313" key="4">
    <source>
        <dbReference type="EMBL" id="CAK9082290.1"/>
    </source>
</evidence>
<evidence type="ECO:0000256" key="2">
    <source>
        <dbReference type="ARBA" id="ARBA00022692"/>
    </source>
</evidence>
<dbReference type="Pfam" id="PF00153">
    <property type="entry name" value="Mito_carr"/>
    <property type="match status" value="2"/>
</dbReference>
<dbReference type="Proteomes" id="UP001642484">
    <property type="component" value="Unassembled WGS sequence"/>
</dbReference>
<sequence length="298" mass="32184">MNQKIHPPVAMDLQQNRACNADKSSSSTFRGDASSSALRGGVAAVLVQTVCVPTFMWMHTVTNYQYRYGGTAIDAIRALYAEGGPRRFYRGIVPALLQSAILRFGGLAVNEGLLTATANHGMSSATAAATSSLATSVLRVVLMPLDAWQTAKQVNGEHGFRRVLEEARTRPSTLWRGTAGSVTSTWAGFYAWCWTNNWLHEVLPKSAFRDSETARSATIGFAANVAGDASSNFLRVLKTLQQTAGRDMTYTSAAKELLRQDGVRGLFGRGLPTKVASSGFQGAVFLMGYDLVLKKLSF</sequence>
<name>A0ABP0Q1Z8_9DINO</name>
<organism evidence="4 5">
    <name type="scientific">Durusdinium trenchii</name>
    <dbReference type="NCBI Taxonomy" id="1381693"/>
    <lineage>
        <taxon>Eukaryota</taxon>
        <taxon>Sar</taxon>
        <taxon>Alveolata</taxon>
        <taxon>Dinophyceae</taxon>
        <taxon>Suessiales</taxon>
        <taxon>Symbiodiniaceae</taxon>
        <taxon>Durusdinium</taxon>
    </lineage>
</organism>
<keyword evidence="3" id="KW-0472">Membrane</keyword>
<keyword evidence="2" id="KW-0812">Transmembrane</keyword>
<gene>
    <name evidence="4" type="ORF">CCMP2556_LOCUS40210</name>
</gene>
<dbReference type="PANTHER" id="PTHR47567">
    <property type="entry name" value="MITOCHONDRIAL SUBSTRATE/SOLUTE CARRIER"/>
    <property type="match status" value="1"/>
</dbReference>
<dbReference type="PANTHER" id="PTHR47567:SF1">
    <property type="entry name" value="NAD-DEPENDENT EPIMERASE_DEHYDRATASE DOMAIN-CONTAINING PROTEIN"/>
    <property type="match status" value="1"/>
</dbReference>
<dbReference type="InterPro" id="IPR023395">
    <property type="entry name" value="MCP_dom_sf"/>
</dbReference>
<comment type="caution">
    <text evidence="4">The sequence shown here is derived from an EMBL/GenBank/DDBJ whole genome shotgun (WGS) entry which is preliminary data.</text>
</comment>
<dbReference type="Gene3D" id="1.50.40.10">
    <property type="entry name" value="Mitochondrial carrier domain"/>
    <property type="match status" value="2"/>
</dbReference>
<dbReference type="EMBL" id="CAXAMN010023918">
    <property type="protein sequence ID" value="CAK9082290.1"/>
    <property type="molecule type" value="Genomic_DNA"/>
</dbReference>
<reference evidence="4 5" key="1">
    <citation type="submission" date="2024-02" db="EMBL/GenBank/DDBJ databases">
        <authorList>
            <person name="Chen Y."/>
            <person name="Shah S."/>
            <person name="Dougan E. K."/>
            <person name="Thang M."/>
            <person name="Chan C."/>
        </authorList>
    </citation>
    <scope>NUCLEOTIDE SEQUENCE [LARGE SCALE GENOMIC DNA]</scope>
</reference>
<evidence type="ECO:0008006" key="6">
    <source>
        <dbReference type="Google" id="ProtNLM"/>
    </source>
</evidence>
<dbReference type="InterPro" id="IPR018108">
    <property type="entry name" value="MCP_transmembrane"/>
</dbReference>
<comment type="subcellular location">
    <subcellularLocation>
        <location evidence="1">Membrane</location>
        <topology evidence="1">Multi-pass membrane protein</topology>
    </subcellularLocation>
</comment>
<evidence type="ECO:0000313" key="5">
    <source>
        <dbReference type="Proteomes" id="UP001642484"/>
    </source>
</evidence>
<accession>A0ABP0Q1Z8</accession>
<keyword evidence="5" id="KW-1185">Reference proteome</keyword>
<protein>
    <recommendedName>
        <fullName evidence="6">Mitochondrial carrier protein</fullName>
    </recommendedName>
</protein>
<evidence type="ECO:0000256" key="3">
    <source>
        <dbReference type="ARBA" id="ARBA00023136"/>
    </source>
</evidence>
<evidence type="ECO:0000256" key="1">
    <source>
        <dbReference type="ARBA" id="ARBA00004141"/>
    </source>
</evidence>
<dbReference type="SUPFAM" id="SSF103506">
    <property type="entry name" value="Mitochondrial carrier"/>
    <property type="match status" value="1"/>
</dbReference>
<proteinExistence type="predicted"/>